<keyword evidence="2" id="KW-1185">Reference proteome</keyword>
<evidence type="ECO:0000313" key="1">
    <source>
        <dbReference type="EMBL" id="KGE85175.1"/>
    </source>
</evidence>
<accession>A0A098RZ35</accession>
<protein>
    <submittedName>
        <fullName evidence="1">Uncharacterized protein</fullName>
    </submittedName>
</protein>
<reference evidence="1 2" key="1">
    <citation type="journal article" date="2014" name="Int. J. Syst. Evol. Microbiol.">
        <title>Phaeodactylibacter xiamenensis gen. nov., sp. nov., a member of the family Saprospiraceae isolated from the marine alga Phaeodactylum tricornutum.</title>
        <authorList>
            <person name="Chen Z.Jr."/>
            <person name="Lei X."/>
            <person name="Lai Q."/>
            <person name="Li Y."/>
            <person name="Zhang B."/>
            <person name="Zhang J."/>
            <person name="Zhang H."/>
            <person name="Yang L."/>
            <person name="Zheng W."/>
            <person name="Tian Y."/>
            <person name="Yu Z."/>
            <person name="Xu H.Jr."/>
            <person name="Zheng T."/>
        </authorList>
    </citation>
    <scope>NUCLEOTIDE SEQUENCE [LARGE SCALE GENOMIC DNA]</scope>
    <source>
        <strain evidence="1 2">KD52</strain>
    </source>
</reference>
<dbReference type="OrthoDB" id="1493103at2"/>
<comment type="caution">
    <text evidence="1">The sequence shown here is derived from an EMBL/GenBank/DDBJ whole genome shotgun (WGS) entry which is preliminary data.</text>
</comment>
<organism evidence="1 2">
    <name type="scientific">Phaeodactylibacter xiamenensis</name>
    <dbReference type="NCBI Taxonomy" id="1524460"/>
    <lineage>
        <taxon>Bacteria</taxon>
        <taxon>Pseudomonadati</taxon>
        <taxon>Bacteroidota</taxon>
        <taxon>Saprospiria</taxon>
        <taxon>Saprospirales</taxon>
        <taxon>Haliscomenobacteraceae</taxon>
        <taxon>Phaeodactylibacter</taxon>
    </lineage>
</organism>
<dbReference type="RefSeq" id="WP_044229183.1">
    <property type="nucleotide sequence ID" value="NZ_JBKAGJ010000011.1"/>
</dbReference>
<name>A0A098RZ35_9BACT</name>
<dbReference type="Proteomes" id="UP000029736">
    <property type="component" value="Unassembled WGS sequence"/>
</dbReference>
<gene>
    <name evidence="1" type="ORF">IX84_29285</name>
</gene>
<sequence>MKLRKKANLIIYRFREQGLEIFLVNADEKGTKWDLPQGAMDNDKSRTFIEDDRLIELDPVAQDSGDLENAIAVEGDWHEIPSLKSMLSEDAQYLKDKIKSMEKGTYFALKEAVKKVMPHQYEFLKELKDILVDRNSVKDL</sequence>
<dbReference type="AlphaFoldDB" id="A0A098RZ35"/>
<proteinExistence type="predicted"/>
<dbReference type="EMBL" id="JPOS01000092">
    <property type="protein sequence ID" value="KGE85175.1"/>
    <property type="molecule type" value="Genomic_DNA"/>
</dbReference>
<evidence type="ECO:0000313" key="2">
    <source>
        <dbReference type="Proteomes" id="UP000029736"/>
    </source>
</evidence>